<proteinExistence type="predicted"/>
<organism evidence="1 2">
    <name type="scientific">Crotalaria pallida</name>
    <name type="common">Smooth rattlebox</name>
    <name type="synonym">Crotalaria striata</name>
    <dbReference type="NCBI Taxonomy" id="3830"/>
    <lineage>
        <taxon>Eukaryota</taxon>
        <taxon>Viridiplantae</taxon>
        <taxon>Streptophyta</taxon>
        <taxon>Embryophyta</taxon>
        <taxon>Tracheophyta</taxon>
        <taxon>Spermatophyta</taxon>
        <taxon>Magnoliopsida</taxon>
        <taxon>eudicotyledons</taxon>
        <taxon>Gunneridae</taxon>
        <taxon>Pentapetalae</taxon>
        <taxon>rosids</taxon>
        <taxon>fabids</taxon>
        <taxon>Fabales</taxon>
        <taxon>Fabaceae</taxon>
        <taxon>Papilionoideae</taxon>
        <taxon>50 kb inversion clade</taxon>
        <taxon>genistoids sensu lato</taxon>
        <taxon>core genistoids</taxon>
        <taxon>Crotalarieae</taxon>
        <taxon>Crotalaria</taxon>
    </lineage>
</organism>
<dbReference type="EMBL" id="JAYWIO010000006">
    <property type="protein sequence ID" value="KAK7256557.1"/>
    <property type="molecule type" value="Genomic_DNA"/>
</dbReference>
<dbReference type="Proteomes" id="UP001372338">
    <property type="component" value="Unassembled WGS sequence"/>
</dbReference>
<sequence>MMLNDVVGNAVGASPRSERATVPISPQYFAFSTIFCLLKPIKEPPHRTTNHIVEHHRETRTASSSSYPVEIASLTNSNGLLTA</sequence>
<evidence type="ECO:0000313" key="1">
    <source>
        <dbReference type="EMBL" id="KAK7256557.1"/>
    </source>
</evidence>
<keyword evidence="2" id="KW-1185">Reference proteome</keyword>
<evidence type="ECO:0000313" key="2">
    <source>
        <dbReference type="Proteomes" id="UP001372338"/>
    </source>
</evidence>
<protein>
    <submittedName>
        <fullName evidence="1">Uncharacterized protein</fullName>
    </submittedName>
</protein>
<name>A0AAN9EFU3_CROPI</name>
<reference evidence="1 2" key="1">
    <citation type="submission" date="2024-01" db="EMBL/GenBank/DDBJ databases">
        <title>The genomes of 5 underutilized Papilionoideae crops provide insights into root nodulation and disease resistanc.</title>
        <authorList>
            <person name="Yuan L."/>
        </authorList>
    </citation>
    <scope>NUCLEOTIDE SEQUENCE [LARGE SCALE GENOMIC DNA]</scope>
    <source>
        <strain evidence="1">ZHUSHIDOU_FW_LH</strain>
        <tissue evidence="1">Leaf</tissue>
    </source>
</reference>
<accession>A0AAN9EFU3</accession>
<dbReference type="AlphaFoldDB" id="A0AAN9EFU3"/>
<gene>
    <name evidence="1" type="ORF">RIF29_30011</name>
</gene>
<comment type="caution">
    <text evidence="1">The sequence shown here is derived from an EMBL/GenBank/DDBJ whole genome shotgun (WGS) entry which is preliminary data.</text>
</comment>